<keyword evidence="3" id="KW-1185">Reference proteome</keyword>
<gene>
    <name evidence="2" type="ORF">PF327_03530</name>
</gene>
<evidence type="ECO:0000259" key="1">
    <source>
        <dbReference type="Pfam" id="PF01927"/>
    </source>
</evidence>
<feature type="domain" description="Mut7-C RNAse" evidence="1">
    <location>
        <begin position="14"/>
        <end position="155"/>
    </location>
</feature>
<dbReference type="PANTHER" id="PTHR39081:SF1">
    <property type="entry name" value="MUT7-C RNASE DOMAIN-CONTAINING PROTEIN"/>
    <property type="match status" value="1"/>
</dbReference>
<dbReference type="Proteomes" id="UP001169066">
    <property type="component" value="Unassembled WGS sequence"/>
</dbReference>
<accession>A0ABT7QR41</accession>
<name>A0ABT7QR41_9BACT</name>
<sequence>MQYSHHFAKNSSIKFIADCHLGKLAKYLRLLGIDTLYFPHIEDDELLRIANDEDRTILTKDRSLSERKKAPVFFLEEKETQAQLKTVIDHYKLKVQPSPFSRCIVCNTPLQIIEKEKVLDRLPEKVKKYFDYFEYCPSCDRIYWRGDHYRHMKAYLDQVLES</sequence>
<dbReference type="InterPro" id="IPR002782">
    <property type="entry name" value="Mut7-C_RNAse_dom"/>
</dbReference>
<reference evidence="2" key="1">
    <citation type="submission" date="2023-01" db="EMBL/GenBank/DDBJ databases">
        <title>Sulfurovum sp. XTW-4 genome assembly.</title>
        <authorList>
            <person name="Wang J."/>
        </authorList>
    </citation>
    <scope>NUCLEOTIDE SEQUENCE</scope>
    <source>
        <strain evidence="2">XTW-4</strain>
    </source>
</reference>
<dbReference type="PANTHER" id="PTHR39081">
    <property type="entry name" value="MUT7-C DOMAIN-CONTAINING PROTEIN"/>
    <property type="match status" value="1"/>
</dbReference>
<dbReference type="Pfam" id="PF01927">
    <property type="entry name" value="Mut7-C"/>
    <property type="match status" value="1"/>
</dbReference>
<evidence type="ECO:0000313" key="3">
    <source>
        <dbReference type="Proteomes" id="UP001169066"/>
    </source>
</evidence>
<comment type="caution">
    <text evidence="2">The sequence shown here is derived from an EMBL/GenBank/DDBJ whole genome shotgun (WGS) entry which is preliminary data.</text>
</comment>
<evidence type="ECO:0000313" key="2">
    <source>
        <dbReference type="EMBL" id="MDM5263257.1"/>
    </source>
</evidence>
<dbReference type="RefSeq" id="WP_289401366.1">
    <property type="nucleotide sequence ID" value="NZ_JAQIBC010000002.1"/>
</dbReference>
<organism evidence="2 3">
    <name type="scientific">Sulfurovum xiamenensis</name>
    <dbReference type="NCBI Taxonomy" id="3019066"/>
    <lineage>
        <taxon>Bacteria</taxon>
        <taxon>Pseudomonadati</taxon>
        <taxon>Campylobacterota</taxon>
        <taxon>Epsilonproteobacteria</taxon>
        <taxon>Campylobacterales</taxon>
        <taxon>Sulfurovaceae</taxon>
        <taxon>Sulfurovum</taxon>
    </lineage>
</organism>
<protein>
    <submittedName>
        <fullName evidence="2">Mut7-C RNAse domain-containing protein</fullName>
    </submittedName>
</protein>
<proteinExistence type="predicted"/>
<dbReference type="EMBL" id="JAQIBC010000002">
    <property type="protein sequence ID" value="MDM5263257.1"/>
    <property type="molecule type" value="Genomic_DNA"/>
</dbReference>